<dbReference type="RefSeq" id="WP_373322573.1">
    <property type="nucleotide sequence ID" value="NZ_BPQG01000054.1"/>
</dbReference>
<dbReference type="PANTHER" id="PTHR22911:SF76">
    <property type="entry name" value="EAMA DOMAIN-CONTAINING PROTEIN"/>
    <property type="match status" value="1"/>
</dbReference>
<feature type="transmembrane region" description="Helical" evidence="1">
    <location>
        <begin position="246"/>
        <end position="266"/>
    </location>
</feature>
<keyword evidence="4" id="KW-1185">Reference proteome</keyword>
<feature type="transmembrane region" description="Helical" evidence="1">
    <location>
        <begin position="154"/>
        <end position="174"/>
    </location>
</feature>
<evidence type="ECO:0000313" key="3">
    <source>
        <dbReference type="EMBL" id="GJD45728.1"/>
    </source>
</evidence>
<name>A0ABQ4QKF6_9HYPH</name>
<proteinExistence type="predicted"/>
<dbReference type="PANTHER" id="PTHR22911">
    <property type="entry name" value="ACYL-MALONYL CONDENSING ENZYME-RELATED"/>
    <property type="match status" value="1"/>
</dbReference>
<dbReference type="EMBL" id="BPQG01000054">
    <property type="protein sequence ID" value="GJD45728.1"/>
    <property type="molecule type" value="Genomic_DNA"/>
</dbReference>
<feature type="transmembrane region" description="Helical" evidence="1">
    <location>
        <begin position="70"/>
        <end position="89"/>
    </location>
</feature>
<dbReference type="Proteomes" id="UP001055117">
    <property type="component" value="Unassembled WGS sequence"/>
</dbReference>
<keyword evidence="1" id="KW-0812">Transmembrane</keyword>
<accession>A0ABQ4QKF6</accession>
<feature type="transmembrane region" description="Helical" evidence="1">
    <location>
        <begin position="186"/>
        <end position="204"/>
    </location>
</feature>
<dbReference type="InterPro" id="IPR000620">
    <property type="entry name" value="EamA_dom"/>
</dbReference>
<keyword evidence="1" id="KW-1133">Transmembrane helix</keyword>
<evidence type="ECO:0000259" key="2">
    <source>
        <dbReference type="Pfam" id="PF00892"/>
    </source>
</evidence>
<dbReference type="InterPro" id="IPR037185">
    <property type="entry name" value="EmrE-like"/>
</dbReference>
<feature type="transmembrane region" description="Helical" evidence="1">
    <location>
        <begin position="216"/>
        <end position="234"/>
    </location>
</feature>
<feature type="domain" description="EamA" evidence="2">
    <location>
        <begin position="8"/>
        <end position="142"/>
    </location>
</feature>
<organism evidence="3 4">
    <name type="scientific">Methylobacterium cerastii</name>
    <dbReference type="NCBI Taxonomy" id="932741"/>
    <lineage>
        <taxon>Bacteria</taxon>
        <taxon>Pseudomonadati</taxon>
        <taxon>Pseudomonadota</taxon>
        <taxon>Alphaproteobacteria</taxon>
        <taxon>Hyphomicrobiales</taxon>
        <taxon>Methylobacteriaceae</taxon>
        <taxon>Methylobacterium</taxon>
    </lineage>
</organism>
<protein>
    <submittedName>
        <fullName evidence="3">Aromatic amino acid exporter YddG</fullName>
    </submittedName>
</protein>
<gene>
    <name evidence="3" type="primary">yddG</name>
    <name evidence="3" type="ORF">AFCDBAGC_3605</name>
</gene>
<evidence type="ECO:0000256" key="1">
    <source>
        <dbReference type="SAM" id="Phobius"/>
    </source>
</evidence>
<feature type="domain" description="EamA" evidence="2">
    <location>
        <begin position="156"/>
        <end position="288"/>
    </location>
</feature>
<reference evidence="3 4" key="1">
    <citation type="journal article" date="2021" name="Front. Microbiol.">
        <title>Comprehensive Comparative Genomics and Phenotyping of Methylobacterium Species.</title>
        <authorList>
            <person name="Alessa O."/>
            <person name="Ogura Y."/>
            <person name="Fujitani Y."/>
            <person name="Takami H."/>
            <person name="Hayashi T."/>
            <person name="Sahin N."/>
            <person name="Tani A."/>
        </authorList>
    </citation>
    <scope>NUCLEOTIDE SEQUENCE [LARGE SCALE GENOMIC DNA]</scope>
    <source>
        <strain evidence="3 4">DSM 23679</strain>
    </source>
</reference>
<feature type="transmembrane region" description="Helical" evidence="1">
    <location>
        <begin position="272"/>
        <end position="290"/>
    </location>
</feature>
<evidence type="ECO:0000313" key="4">
    <source>
        <dbReference type="Proteomes" id="UP001055117"/>
    </source>
</evidence>
<dbReference type="Pfam" id="PF00892">
    <property type="entry name" value="EamA"/>
    <property type="match status" value="2"/>
</dbReference>
<keyword evidence="1" id="KW-0472">Membrane</keyword>
<feature type="transmembrane region" description="Helical" evidence="1">
    <location>
        <begin position="101"/>
        <end position="117"/>
    </location>
</feature>
<feature type="transmembrane region" description="Helical" evidence="1">
    <location>
        <begin position="36"/>
        <end position="54"/>
    </location>
</feature>
<dbReference type="SUPFAM" id="SSF103481">
    <property type="entry name" value="Multidrug resistance efflux transporter EmrE"/>
    <property type="match status" value="2"/>
</dbReference>
<comment type="caution">
    <text evidence="3">The sequence shown here is derived from an EMBL/GenBank/DDBJ whole genome shotgun (WGS) entry which is preliminary data.</text>
</comment>
<sequence>MIASSSATLVGCGAILLWSLLALFTAASGTVPPFQLAAMTFALGGLVGCASWLARRGGVAAGLAALRQPWPVWALGVGGLFGYHALYFAALRLAPPAEAGLINYLWPLLIVLFSARLPGAGGLRPGHLVGALLGLAGVVVLFLGRGAFRFDDAALPGYAASLAAAFVWAGYSVLSRRVGTVPTDAVAGFCLATAALSLACHRVWETTTWPEGALQWAAVVALGLGPVGAAFYLWDIGCKRGDIRLLGVAAYAAPVLSTLILVASGYAAATPVLGIACALIVAGALIALRASRGVG</sequence>
<feature type="transmembrane region" description="Helical" evidence="1">
    <location>
        <begin position="129"/>
        <end position="148"/>
    </location>
</feature>